<name>A0ACD1FVH0_9EURO</name>
<protein>
    <submittedName>
        <fullName evidence="1">Uncharacterized protein</fullName>
    </submittedName>
</protein>
<evidence type="ECO:0000313" key="2">
    <source>
        <dbReference type="Proteomes" id="UP000249057"/>
    </source>
</evidence>
<keyword evidence="2" id="KW-1185">Reference proteome</keyword>
<organism evidence="1 2">
    <name type="scientific">Aspergillus brunneoviolaceus CBS 621.78</name>
    <dbReference type="NCBI Taxonomy" id="1450534"/>
    <lineage>
        <taxon>Eukaryota</taxon>
        <taxon>Fungi</taxon>
        <taxon>Dikarya</taxon>
        <taxon>Ascomycota</taxon>
        <taxon>Pezizomycotina</taxon>
        <taxon>Eurotiomycetes</taxon>
        <taxon>Eurotiomycetidae</taxon>
        <taxon>Eurotiales</taxon>
        <taxon>Aspergillaceae</taxon>
        <taxon>Aspergillus</taxon>
        <taxon>Aspergillus subgen. Circumdati</taxon>
    </lineage>
</organism>
<dbReference type="Proteomes" id="UP000249057">
    <property type="component" value="Unassembled WGS sequence"/>
</dbReference>
<gene>
    <name evidence="1" type="ORF">BO95DRAFT_279164</name>
</gene>
<reference evidence="1" key="1">
    <citation type="submission" date="2018-02" db="EMBL/GenBank/DDBJ databases">
        <title>The genomes of Aspergillus section Nigri reveals drivers in fungal speciation.</title>
        <authorList>
            <consortium name="DOE Joint Genome Institute"/>
            <person name="Vesth T.C."/>
            <person name="Nybo J."/>
            <person name="Theobald S."/>
            <person name="Brandl J."/>
            <person name="Frisvad J.C."/>
            <person name="Nielsen K.F."/>
            <person name="Lyhne E.K."/>
            <person name="Kogle M.E."/>
            <person name="Kuo A."/>
            <person name="Riley R."/>
            <person name="Clum A."/>
            <person name="Nolan M."/>
            <person name="Lipzen A."/>
            <person name="Salamov A."/>
            <person name="Henrissat B."/>
            <person name="Wiebenga A."/>
            <person name="De vries R.P."/>
            <person name="Grigoriev I.V."/>
            <person name="Mortensen U.H."/>
            <person name="Andersen M.R."/>
            <person name="Baker S.E."/>
        </authorList>
    </citation>
    <scope>NUCLEOTIDE SEQUENCE</scope>
    <source>
        <strain evidence="1">CBS 621.78</strain>
    </source>
</reference>
<sequence length="106" mass="11892">MADGWMIFGPSDQFSQFLILRQGRGGAQSRIGPFRPFSSLFVPFRPFSCHDGVRGKRPLSGALLALLIGLPRESMTRAMIRFSLFFITSFYHHRLPPCPPISHQAG</sequence>
<proteinExistence type="predicted"/>
<dbReference type="EMBL" id="KZ825396">
    <property type="protein sequence ID" value="RAH40973.1"/>
    <property type="molecule type" value="Genomic_DNA"/>
</dbReference>
<accession>A0ACD1FVH0</accession>
<evidence type="ECO:0000313" key="1">
    <source>
        <dbReference type="EMBL" id="RAH40973.1"/>
    </source>
</evidence>